<sequence>MLKYILALWNSDYAYYAFGSLFLIMVVRQFCYAFRKLANESCCQCQRKVQRSLEGTEQRVWRSSQEDTKTPLEVLSILKSQTWVPKESSIQKLLCEDPTCSICNTAALETKLLLSGEKDLHSPPLQNTSLGSSYLEAMSTSTLSLDQSLDRSSSTESLPSPLPGQTPSTQTASLSSPRVPNSWTEQLQLEKKGFVTKMSRNPLEETSFSSPEKPKDPQTKQDASDHGDQSVTWGNKIEDFKWKVVVLNTEFLQLTRHSSTVQQLTILPNSRSFFSPEVQKLLEVHIQKRVHFQRWGLPKRVEQSIKQLMPEACQHSCPGNQIVPFFPKEVSNVSIAEVKIAATHPLALQGTDQPAQPFLGSQMIPPVLGKAELRRTSGESPNCVSMALPPPSIPVLTNSCPLNGGTTDVKKNCLQQKYSQLFCGLPSLHSESLVATFLRHDSLSPPSSVSSLDSTFLFNELSFLPLLPHSTPPPSPPILIGNSTKAPEKTQINVPFLTVAECETLEWHLLQRQLQMLWGVPPLIQMSQQSQRPLDHELCEADQVLMPPCPQMNVSVRELFFFPDHARRLLELHFQKRILQHQLRPPQSRQKSVPLLLSPINQPQVPESTSIEVTLPQNENPQLKMAQAPAPIRTPAHFIKPETYAKARVTVQMHIEKKCLQIKQGSFPDIIPWVMDIGNQLSAGDPATQRTLEAAHSNMESEVLAFQEPNTTAWMELSVHQQKLTPLHETMRQPDQAVTLPESVMEKLQMILRHKYLTFLSGLPALYYVALYRAMFPLAISQTDVPGMGQGVVKEQIDPISYRIWAEEQSVLPKAEINDSTMNSRDTGNELVVSQQINVSEAVPERGGDEKSPQGIGEQRGFDCPQCPYSPSKSVILAKMDSHLRKKVLEVSMGIPQKAIDSRELSEALQFSLPEPGLGHVPTAVSPESPKELQRILGRPRSQEFPEMCSLPAAIDVEVPSWTYFKEQLSNKLELSLMRTSEYQTQSSPTALSLTSPQIPGFQVCKVTQPHSQKKSSRGMADAQVLHVHMEVEQRSPSQGKYWKVEPQSPWDCWAKGIGSSPNKIEGSKGEDQGGGDAGCGTSSQKRSHAIKAIRPTKPPMSRAQRSPHPGDKDPYHTTLLQKFPQSFSKAENSGALFGVPERKEAERDDHKGSQRKLKGTSSLTRNPENSQSSGPKNPIKVAQRAKSMQVPEGIVYTPQGQTPSKNSFMEKTKHFLHWLSLRKKLGSQNLVHTFPRAEVSPSKKGIPKKVPISASGSTSKGQKAKKNVEFKEHSYPFPSKNLLVSTKAPPTSQIHHLNCHKGHPHFWNPEQCQRFNHCSDMSVQQENDPSSLMPSEDNFCSLRKKSSVPTERVTSFS</sequence>
<proteinExistence type="inferred from homology"/>
<dbReference type="Pfam" id="PF15371">
    <property type="entry name" value="DUF4599"/>
    <property type="match status" value="1"/>
</dbReference>
<dbReference type="InterPro" id="IPR027970">
    <property type="entry name" value="SPATA31-like"/>
</dbReference>
<dbReference type="RefSeq" id="XP_020822617.1">
    <property type="nucleotide sequence ID" value="XM_020966958.1"/>
</dbReference>
<evidence type="ECO:0000259" key="9">
    <source>
        <dbReference type="Pfam" id="PF15371"/>
    </source>
</evidence>
<dbReference type="GO" id="GO:0016020">
    <property type="term" value="C:membrane"/>
    <property type="evidence" value="ECO:0007669"/>
    <property type="project" value="UniProtKB-SubCell"/>
</dbReference>
<dbReference type="InParanoid" id="A0A6P5IKH6"/>
<feature type="region of interest" description="Disordered" evidence="6">
    <location>
        <begin position="1132"/>
        <end position="1188"/>
    </location>
</feature>
<dbReference type="KEGG" id="pcw:110194561"/>
<feature type="compositionally biased region" description="Polar residues" evidence="6">
    <location>
        <begin position="165"/>
        <end position="181"/>
    </location>
</feature>
<evidence type="ECO:0000256" key="2">
    <source>
        <dbReference type="ARBA" id="ARBA00022692"/>
    </source>
</evidence>
<dbReference type="InterPro" id="IPR039509">
    <property type="entry name" value="SPATA31"/>
</dbReference>
<evidence type="ECO:0000256" key="6">
    <source>
        <dbReference type="SAM" id="MobiDB-lite"/>
    </source>
</evidence>
<dbReference type="PANTHER" id="PTHR21859:SF12">
    <property type="entry name" value="SPERMATOGENESIS-ASSOCIATED PROTEIN 31D1"/>
    <property type="match status" value="1"/>
</dbReference>
<evidence type="ECO:0000256" key="3">
    <source>
        <dbReference type="ARBA" id="ARBA00022989"/>
    </source>
</evidence>
<feature type="domain" description="SPATA31" evidence="8">
    <location>
        <begin position="470"/>
        <end position="611"/>
    </location>
</feature>
<feature type="compositionally biased region" description="Basic and acidic residues" evidence="6">
    <location>
        <begin position="212"/>
        <end position="228"/>
    </location>
</feature>
<dbReference type="Pfam" id="PF14650">
    <property type="entry name" value="FAM75"/>
    <property type="match status" value="1"/>
</dbReference>
<evidence type="ECO:0000256" key="4">
    <source>
        <dbReference type="ARBA" id="ARBA00023136"/>
    </source>
</evidence>
<protein>
    <submittedName>
        <fullName evidence="11">LOW QUALITY PROTEIN: protein FAM205A-like</fullName>
    </submittedName>
</protein>
<accession>A0A6P5IKH6</accession>
<keyword evidence="3 7" id="KW-1133">Transmembrane helix</keyword>
<dbReference type="FunCoup" id="A0A6P5IKH6">
    <property type="interactions" value="4"/>
</dbReference>
<feature type="compositionally biased region" description="Low complexity" evidence="6">
    <location>
        <begin position="145"/>
        <end position="159"/>
    </location>
</feature>
<keyword evidence="2 7" id="KW-0812">Transmembrane</keyword>
<keyword evidence="4 7" id="KW-0472">Membrane</keyword>
<feature type="region of interest" description="Disordered" evidence="6">
    <location>
        <begin position="145"/>
        <end position="181"/>
    </location>
</feature>
<dbReference type="Proteomes" id="UP000515140">
    <property type="component" value="Unplaced"/>
</dbReference>
<evidence type="ECO:0000313" key="11">
    <source>
        <dbReference type="RefSeq" id="XP_020822617.1"/>
    </source>
</evidence>
<evidence type="ECO:0000259" key="8">
    <source>
        <dbReference type="Pfam" id="PF14650"/>
    </source>
</evidence>
<evidence type="ECO:0000256" key="5">
    <source>
        <dbReference type="ARBA" id="ARBA00035009"/>
    </source>
</evidence>
<feature type="compositionally biased region" description="Polar residues" evidence="6">
    <location>
        <begin position="1324"/>
        <end position="1334"/>
    </location>
</feature>
<dbReference type="GeneID" id="110194561"/>
<evidence type="ECO:0000313" key="10">
    <source>
        <dbReference type="Proteomes" id="UP000515140"/>
    </source>
</evidence>
<feature type="region of interest" description="Disordered" evidence="6">
    <location>
        <begin position="194"/>
        <end position="231"/>
    </location>
</feature>
<feature type="region of interest" description="Disordered" evidence="6">
    <location>
        <begin position="1324"/>
        <end position="1358"/>
    </location>
</feature>
<organism evidence="10 11">
    <name type="scientific">Phascolarctos cinereus</name>
    <name type="common">Koala</name>
    <dbReference type="NCBI Taxonomy" id="38626"/>
    <lineage>
        <taxon>Eukaryota</taxon>
        <taxon>Metazoa</taxon>
        <taxon>Chordata</taxon>
        <taxon>Craniata</taxon>
        <taxon>Vertebrata</taxon>
        <taxon>Euteleostomi</taxon>
        <taxon>Mammalia</taxon>
        <taxon>Metatheria</taxon>
        <taxon>Diprotodontia</taxon>
        <taxon>Phascolarctidae</taxon>
        <taxon>Phascolarctos</taxon>
    </lineage>
</organism>
<dbReference type="PANTHER" id="PTHR21859">
    <property type="entry name" value="ACROSOME-SPECIFIC PROTEIN"/>
    <property type="match status" value="1"/>
</dbReference>
<keyword evidence="10" id="KW-1185">Reference proteome</keyword>
<feature type="compositionally biased region" description="Polar residues" evidence="6">
    <location>
        <begin position="1348"/>
        <end position="1358"/>
    </location>
</feature>
<feature type="region of interest" description="Disordered" evidence="6">
    <location>
        <begin position="1240"/>
        <end position="1265"/>
    </location>
</feature>
<feature type="domain" description="SPATA31-like" evidence="9">
    <location>
        <begin position="48"/>
        <end position="132"/>
    </location>
</feature>
<comment type="similarity">
    <text evidence="5">Belongs to the SPATA31 family.</text>
</comment>
<evidence type="ECO:0000256" key="1">
    <source>
        <dbReference type="ARBA" id="ARBA00004167"/>
    </source>
</evidence>
<gene>
    <name evidence="11" type="primary">LOC110194561</name>
</gene>
<feature type="region of interest" description="Disordered" evidence="6">
    <location>
        <begin position="842"/>
        <end position="861"/>
    </location>
</feature>
<feature type="region of interest" description="Disordered" evidence="6">
    <location>
        <begin position="1053"/>
        <end position="1118"/>
    </location>
</feature>
<reference evidence="11" key="1">
    <citation type="submission" date="2025-08" db="UniProtKB">
        <authorList>
            <consortium name="RefSeq"/>
        </authorList>
    </citation>
    <scope>IDENTIFICATION</scope>
    <source>
        <tissue evidence="11">Spleen</tissue>
    </source>
</reference>
<name>A0A6P5IKH6_PHACI</name>
<feature type="transmembrane region" description="Helical" evidence="7">
    <location>
        <begin position="13"/>
        <end position="31"/>
    </location>
</feature>
<comment type="subcellular location">
    <subcellularLocation>
        <location evidence="1">Membrane</location>
        <topology evidence="1">Single-pass membrane protein</topology>
    </subcellularLocation>
</comment>
<feature type="compositionally biased region" description="Basic and acidic residues" evidence="6">
    <location>
        <begin position="1141"/>
        <end position="1153"/>
    </location>
</feature>
<feature type="compositionally biased region" description="Basic and acidic residues" evidence="6">
    <location>
        <begin position="843"/>
        <end position="852"/>
    </location>
</feature>
<feature type="compositionally biased region" description="Polar residues" evidence="6">
    <location>
        <begin position="1160"/>
        <end position="1176"/>
    </location>
</feature>
<evidence type="ECO:0000256" key="7">
    <source>
        <dbReference type="SAM" id="Phobius"/>
    </source>
</evidence>